<dbReference type="EMBL" id="BSUN01000001">
    <property type="protein sequence ID" value="GMA36916.1"/>
    <property type="molecule type" value="Genomic_DNA"/>
</dbReference>
<reference evidence="2" key="1">
    <citation type="journal article" date="2019" name="Int. J. Syst. Evol. Microbiol.">
        <title>The Global Catalogue of Microorganisms (GCM) 10K type strain sequencing project: providing services to taxonomists for standard genome sequencing and annotation.</title>
        <authorList>
            <consortium name="The Broad Institute Genomics Platform"/>
            <consortium name="The Broad Institute Genome Sequencing Center for Infectious Disease"/>
            <person name="Wu L."/>
            <person name="Ma J."/>
        </authorList>
    </citation>
    <scope>NUCLEOTIDE SEQUENCE [LARGE SCALE GENOMIC DNA]</scope>
    <source>
        <strain evidence="2">NBRC 112299</strain>
    </source>
</reference>
<protein>
    <submittedName>
        <fullName evidence="1">Uncharacterized protein</fullName>
    </submittedName>
</protein>
<evidence type="ECO:0000313" key="1">
    <source>
        <dbReference type="EMBL" id="GMA36916.1"/>
    </source>
</evidence>
<sequence length="83" mass="9170">MPRAASLTWPDKDDLAAFARGGQKDDGFWYVEQRFEAEDTTTYTSSDVLAGTVEGGTGAVTAKLQWLETGWTVLGVNFRYDDD</sequence>
<name>A0ABQ6IIE2_9MICO</name>
<comment type="caution">
    <text evidence="1">The sequence shown here is derived from an EMBL/GenBank/DDBJ whole genome shotgun (WGS) entry which is preliminary data.</text>
</comment>
<proteinExistence type="predicted"/>
<dbReference type="Proteomes" id="UP001157125">
    <property type="component" value="Unassembled WGS sequence"/>
</dbReference>
<dbReference type="RefSeq" id="WP_284328842.1">
    <property type="nucleotide sequence ID" value="NZ_BSUN01000001.1"/>
</dbReference>
<accession>A0ABQ6IIE2</accession>
<gene>
    <name evidence="1" type="ORF">GCM10025876_31200</name>
</gene>
<keyword evidence="2" id="KW-1185">Reference proteome</keyword>
<organism evidence="1 2">
    <name type="scientific">Demequina litorisediminis</name>
    <dbReference type="NCBI Taxonomy" id="1849022"/>
    <lineage>
        <taxon>Bacteria</taxon>
        <taxon>Bacillati</taxon>
        <taxon>Actinomycetota</taxon>
        <taxon>Actinomycetes</taxon>
        <taxon>Micrococcales</taxon>
        <taxon>Demequinaceae</taxon>
        <taxon>Demequina</taxon>
    </lineage>
</organism>
<evidence type="ECO:0000313" key="2">
    <source>
        <dbReference type="Proteomes" id="UP001157125"/>
    </source>
</evidence>